<evidence type="ECO:0000256" key="3">
    <source>
        <dbReference type="ARBA" id="ARBA00022475"/>
    </source>
</evidence>
<evidence type="ECO:0000256" key="2">
    <source>
        <dbReference type="ARBA" id="ARBA00008914"/>
    </source>
</evidence>
<keyword evidence="6" id="KW-0472">Membrane</keyword>
<reference evidence="9" key="1">
    <citation type="submission" date="2019-08" db="EMBL/GenBank/DDBJ databases">
        <authorList>
            <person name="Kucharzyk K."/>
            <person name="Murdoch R.W."/>
            <person name="Higgins S."/>
            <person name="Loffler F."/>
        </authorList>
    </citation>
    <scope>NUCLEOTIDE SEQUENCE</scope>
</reference>
<proteinExistence type="inferred from homology"/>
<dbReference type="SUPFAM" id="SSF103088">
    <property type="entry name" value="OmpA-like"/>
    <property type="match status" value="1"/>
</dbReference>
<keyword evidence="3" id="KW-1003">Cell membrane</keyword>
<sequence>MMNNLLVLFMVLYAMSVMDLEKFKALAEQFNENLSPTKTEVTVPSESGTATEDSSENEESAQEFDALYEKLKTGIEENGYDEFIELEKGDSFIKFKFKDNVLFYPDSSSMRPDGVLVLQYVGSLLTDVSQYTETIEIGGHTAQTGQEAQITTFAWELSADRAISVLQYLVKNCGLMQSKMSIAGYSHYDPIGDNSTEDGRAVNRRVEIKVIRVTQAGGMT</sequence>
<evidence type="ECO:0000256" key="1">
    <source>
        <dbReference type="ARBA" id="ARBA00004162"/>
    </source>
</evidence>
<evidence type="ECO:0000256" key="7">
    <source>
        <dbReference type="SAM" id="MobiDB-lite"/>
    </source>
</evidence>
<evidence type="ECO:0000256" key="4">
    <source>
        <dbReference type="ARBA" id="ARBA00022692"/>
    </source>
</evidence>
<dbReference type="AlphaFoldDB" id="A0A645B446"/>
<dbReference type="PANTHER" id="PTHR30329:SF21">
    <property type="entry name" value="LIPOPROTEIN YIAD-RELATED"/>
    <property type="match status" value="1"/>
</dbReference>
<dbReference type="PANTHER" id="PTHR30329">
    <property type="entry name" value="STATOR ELEMENT OF FLAGELLAR MOTOR COMPLEX"/>
    <property type="match status" value="1"/>
</dbReference>
<name>A0A645B446_9ZZZZ</name>
<feature type="region of interest" description="Disordered" evidence="7">
    <location>
        <begin position="37"/>
        <end position="61"/>
    </location>
</feature>
<dbReference type="InterPro" id="IPR050330">
    <property type="entry name" value="Bact_OuterMem_StrucFunc"/>
</dbReference>
<dbReference type="GO" id="GO:0005886">
    <property type="term" value="C:plasma membrane"/>
    <property type="evidence" value="ECO:0007669"/>
    <property type="project" value="UniProtKB-SubCell"/>
</dbReference>
<dbReference type="CDD" id="cd07185">
    <property type="entry name" value="OmpA_C-like"/>
    <property type="match status" value="1"/>
</dbReference>
<evidence type="ECO:0000259" key="8">
    <source>
        <dbReference type="PROSITE" id="PS51123"/>
    </source>
</evidence>
<dbReference type="Pfam" id="PF00691">
    <property type="entry name" value="OmpA"/>
    <property type="match status" value="1"/>
</dbReference>
<evidence type="ECO:0000256" key="6">
    <source>
        <dbReference type="ARBA" id="ARBA00023136"/>
    </source>
</evidence>
<protein>
    <recommendedName>
        <fullName evidence="8">OmpA-like domain-containing protein</fullName>
    </recommendedName>
</protein>
<dbReference type="InterPro" id="IPR036737">
    <property type="entry name" value="OmpA-like_sf"/>
</dbReference>
<dbReference type="Pfam" id="PF13677">
    <property type="entry name" value="MotB_plug"/>
    <property type="match status" value="1"/>
</dbReference>
<accession>A0A645B446</accession>
<dbReference type="InterPro" id="IPR006665">
    <property type="entry name" value="OmpA-like"/>
</dbReference>
<organism evidence="9">
    <name type="scientific">bioreactor metagenome</name>
    <dbReference type="NCBI Taxonomy" id="1076179"/>
    <lineage>
        <taxon>unclassified sequences</taxon>
        <taxon>metagenomes</taxon>
        <taxon>ecological metagenomes</taxon>
    </lineage>
</organism>
<comment type="similarity">
    <text evidence="2">Belongs to the MotB family.</text>
</comment>
<dbReference type="PROSITE" id="PS51123">
    <property type="entry name" value="OMPA_2"/>
    <property type="match status" value="1"/>
</dbReference>
<feature type="compositionally biased region" description="Polar residues" evidence="7">
    <location>
        <begin position="37"/>
        <end position="52"/>
    </location>
</feature>
<gene>
    <name evidence="9" type="ORF">SDC9_107091</name>
</gene>
<dbReference type="EMBL" id="VSSQ01017700">
    <property type="protein sequence ID" value="MPM60240.1"/>
    <property type="molecule type" value="Genomic_DNA"/>
</dbReference>
<dbReference type="InterPro" id="IPR025713">
    <property type="entry name" value="MotB-like_N_dom"/>
</dbReference>
<feature type="domain" description="OmpA-like" evidence="8">
    <location>
        <begin position="90"/>
        <end position="214"/>
    </location>
</feature>
<keyword evidence="4" id="KW-0812">Transmembrane</keyword>
<dbReference type="Gene3D" id="3.30.1330.60">
    <property type="entry name" value="OmpA-like domain"/>
    <property type="match status" value="1"/>
</dbReference>
<keyword evidence="5" id="KW-1133">Transmembrane helix</keyword>
<evidence type="ECO:0000256" key="5">
    <source>
        <dbReference type="ARBA" id="ARBA00022989"/>
    </source>
</evidence>
<comment type="caution">
    <text evidence="9">The sequence shown here is derived from an EMBL/GenBank/DDBJ whole genome shotgun (WGS) entry which is preliminary data.</text>
</comment>
<evidence type="ECO:0000313" key="9">
    <source>
        <dbReference type="EMBL" id="MPM60240.1"/>
    </source>
</evidence>
<comment type="subcellular location">
    <subcellularLocation>
        <location evidence="1">Cell membrane</location>
        <topology evidence="1">Single-pass membrane protein</topology>
    </subcellularLocation>
</comment>